<dbReference type="GO" id="GO:0005509">
    <property type="term" value="F:calcium ion binding"/>
    <property type="evidence" value="ECO:0007669"/>
    <property type="project" value="InterPro"/>
</dbReference>
<sequence length="235" mass="25814">NPFDSVCRCKALLGSEIGISIRLFTELYVYRDSFVLHGPSMCVFPPFLTSGYKCEFLPCEANNPCENGAVCVEELDQDRFPLGFRCHCRQGFSGPRCEINVDECSSSPCFHGFCYDGKKQCFCSPGWTGVDCAQDVNECDSGPCLNGARCTQSDIPGEFSCTCSPFFTGLLCDLPYDPCDSLHNPCLHGSTCLTRSNGTASCRCPAGERTLCKTNAYYFSITMKLNFCPFTICGI</sequence>
<reference evidence="8" key="1">
    <citation type="submission" date="2025-08" db="UniProtKB">
        <authorList>
            <consortium name="Ensembl"/>
        </authorList>
    </citation>
    <scope>IDENTIFICATION</scope>
</reference>
<accession>A0A3B3TU79</accession>
<feature type="disulfide bond" evidence="6">
    <location>
        <begin position="123"/>
        <end position="132"/>
    </location>
</feature>
<reference evidence="8" key="2">
    <citation type="submission" date="2025-09" db="UniProtKB">
        <authorList>
            <consortium name="Ensembl"/>
        </authorList>
    </citation>
    <scope>IDENTIFICATION</scope>
</reference>
<dbReference type="SMART" id="SM00179">
    <property type="entry name" value="EGF_CA"/>
    <property type="match status" value="3"/>
</dbReference>
<dbReference type="AlphaFoldDB" id="A0A3B3TU79"/>
<keyword evidence="2" id="KW-0732">Signal</keyword>
<dbReference type="Ensembl" id="ENSPLAT00000010136.1">
    <property type="protein sequence ID" value="ENSPLAP00000004143.1"/>
    <property type="gene ID" value="ENSPLAG00000005791.1"/>
</dbReference>
<feature type="disulfide bond" evidence="6">
    <location>
        <begin position="163"/>
        <end position="172"/>
    </location>
</feature>
<dbReference type="SUPFAM" id="SSF57196">
    <property type="entry name" value="EGF/Laminin"/>
    <property type="match status" value="3"/>
</dbReference>
<evidence type="ECO:0000256" key="1">
    <source>
        <dbReference type="ARBA" id="ARBA00022536"/>
    </source>
</evidence>
<keyword evidence="9" id="KW-1185">Reference proteome</keyword>
<dbReference type="SMART" id="SM00181">
    <property type="entry name" value="EGF"/>
    <property type="match status" value="4"/>
</dbReference>
<protein>
    <recommendedName>
        <fullName evidence="7">EGF-like domain-containing protein</fullName>
    </recommendedName>
</protein>
<feature type="disulfide bond" evidence="6">
    <location>
        <begin position="88"/>
        <end position="97"/>
    </location>
</feature>
<dbReference type="PROSITE" id="PS00022">
    <property type="entry name" value="EGF_1"/>
    <property type="match status" value="3"/>
</dbReference>
<evidence type="ECO:0000259" key="7">
    <source>
        <dbReference type="PROSITE" id="PS50026"/>
    </source>
</evidence>
<proteinExistence type="predicted"/>
<dbReference type="GO" id="GO:0032991">
    <property type="term" value="C:protein-containing complex"/>
    <property type="evidence" value="ECO:0007669"/>
    <property type="project" value="TreeGrafter"/>
</dbReference>
<dbReference type="InterPro" id="IPR000742">
    <property type="entry name" value="EGF"/>
</dbReference>
<dbReference type="Proteomes" id="UP000261500">
    <property type="component" value="Unplaced"/>
</dbReference>
<organism evidence="8 9">
    <name type="scientific">Poecilia latipinna</name>
    <name type="common">sailfin molly</name>
    <dbReference type="NCBI Taxonomy" id="48699"/>
    <lineage>
        <taxon>Eukaryota</taxon>
        <taxon>Metazoa</taxon>
        <taxon>Chordata</taxon>
        <taxon>Craniata</taxon>
        <taxon>Vertebrata</taxon>
        <taxon>Euteleostomi</taxon>
        <taxon>Actinopterygii</taxon>
        <taxon>Neopterygii</taxon>
        <taxon>Teleostei</taxon>
        <taxon>Neoteleostei</taxon>
        <taxon>Acanthomorphata</taxon>
        <taxon>Ovalentaria</taxon>
        <taxon>Atherinomorphae</taxon>
        <taxon>Cyprinodontiformes</taxon>
        <taxon>Poeciliidae</taxon>
        <taxon>Poeciliinae</taxon>
        <taxon>Poecilia</taxon>
    </lineage>
</organism>
<dbReference type="STRING" id="48699.ENSPLAP00000004143"/>
<keyword evidence="4 6" id="KW-1015">Disulfide bond</keyword>
<dbReference type="PANTHER" id="PTHR24049">
    <property type="entry name" value="CRUMBS FAMILY MEMBER"/>
    <property type="match status" value="1"/>
</dbReference>
<feature type="domain" description="EGF-like" evidence="7">
    <location>
        <begin position="100"/>
        <end position="133"/>
    </location>
</feature>
<dbReference type="GO" id="GO:0005886">
    <property type="term" value="C:plasma membrane"/>
    <property type="evidence" value="ECO:0007669"/>
    <property type="project" value="TreeGrafter"/>
</dbReference>
<keyword evidence="5" id="KW-0325">Glycoprotein</keyword>
<feature type="disulfide bond" evidence="6">
    <location>
        <begin position="144"/>
        <end position="161"/>
    </location>
</feature>
<dbReference type="FunFam" id="2.10.25.10:FF:000100">
    <property type="entry name" value="neurogenic locus notch homolog protein 3"/>
    <property type="match status" value="1"/>
</dbReference>
<dbReference type="Pfam" id="PF00008">
    <property type="entry name" value="EGF"/>
    <property type="match status" value="3"/>
</dbReference>
<dbReference type="InterPro" id="IPR001881">
    <property type="entry name" value="EGF-like_Ca-bd_dom"/>
</dbReference>
<evidence type="ECO:0000256" key="3">
    <source>
        <dbReference type="ARBA" id="ARBA00022737"/>
    </source>
</evidence>
<dbReference type="GeneTree" id="ENSGT00940000160615"/>
<comment type="caution">
    <text evidence="6">Lacks conserved residue(s) required for the propagation of feature annotation.</text>
</comment>
<feature type="disulfide bond" evidence="6">
    <location>
        <begin position="104"/>
        <end position="114"/>
    </location>
</feature>
<dbReference type="PANTHER" id="PTHR24049:SF22">
    <property type="entry name" value="DROSOPHILA CRUMBS HOMOLOG"/>
    <property type="match status" value="1"/>
</dbReference>
<dbReference type="GO" id="GO:0045197">
    <property type="term" value="P:establishment or maintenance of epithelial cell apical/basal polarity"/>
    <property type="evidence" value="ECO:0007669"/>
    <property type="project" value="TreeGrafter"/>
</dbReference>
<dbReference type="GO" id="GO:0007157">
    <property type="term" value="P:heterophilic cell-cell adhesion via plasma membrane cell adhesion molecules"/>
    <property type="evidence" value="ECO:0007669"/>
    <property type="project" value="TreeGrafter"/>
</dbReference>
<evidence type="ECO:0000256" key="6">
    <source>
        <dbReference type="PROSITE-ProRule" id="PRU00076"/>
    </source>
</evidence>
<feature type="domain" description="EGF-like" evidence="7">
    <location>
        <begin position="135"/>
        <end position="173"/>
    </location>
</feature>
<evidence type="ECO:0000313" key="9">
    <source>
        <dbReference type="Proteomes" id="UP000261500"/>
    </source>
</evidence>
<dbReference type="PROSITE" id="PS01186">
    <property type="entry name" value="EGF_2"/>
    <property type="match status" value="2"/>
</dbReference>
<feature type="domain" description="EGF-like" evidence="7">
    <location>
        <begin position="55"/>
        <end position="98"/>
    </location>
</feature>
<keyword evidence="3" id="KW-0677">Repeat</keyword>
<evidence type="ECO:0000256" key="5">
    <source>
        <dbReference type="ARBA" id="ARBA00023180"/>
    </source>
</evidence>
<dbReference type="Gene3D" id="2.10.25.10">
    <property type="entry name" value="Laminin"/>
    <property type="match status" value="3"/>
</dbReference>
<dbReference type="PROSITE" id="PS50026">
    <property type="entry name" value="EGF_3"/>
    <property type="match status" value="4"/>
</dbReference>
<name>A0A3B3TU79_9TELE</name>
<evidence type="ECO:0000256" key="4">
    <source>
        <dbReference type="ARBA" id="ARBA00023157"/>
    </source>
</evidence>
<dbReference type="InterPro" id="IPR051022">
    <property type="entry name" value="Notch_Cell-Fate_Det"/>
</dbReference>
<feature type="domain" description="EGF-like" evidence="7">
    <location>
        <begin position="175"/>
        <end position="213"/>
    </location>
</feature>
<keyword evidence="1 6" id="KW-0245">EGF-like domain</keyword>
<dbReference type="CDD" id="cd00054">
    <property type="entry name" value="EGF_CA"/>
    <property type="match status" value="2"/>
</dbReference>
<evidence type="ECO:0000313" key="8">
    <source>
        <dbReference type="Ensembl" id="ENSPLAP00000004143.1"/>
    </source>
</evidence>
<evidence type="ECO:0000256" key="2">
    <source>
        <dbReference type="ARBA" id="ARBA00022729"/>
    </source>
</evidence>